<dbReference type="AlphaFoldDB" id="A0A811PN25"/>
<proteinExistence type="predicted"/>
<evidence type="ECO:0000313" key="2">
    <source>
        <dbReference type="Proteomes" id="UP000604825"/>
    </source>
</evidence>
<name>A0A811PN25_9POAL</name>
<gene>
    <name evidence="1" type="ORF">NCGR_LOCUS29546</name>
</gene>
<dbReference type="Proteomes" id="UP000604825">
    <property type="component" value="Unassembled WGS sequence"/>
</dbReference>
<comment type="caution">
    <text evidence="1">The sequence shown here is derived from an EMBL/GenBank/DDBJ whole genome shotgun (WGS) entry which is preliminary data.</text>
</comment>
<evidence type="ECO:0000313" key="1">
    <source>
        <dbReference type="EMBL" id="CAD6245082.1"/>
    </source>
</evidence>
<dbReference type="EMBL" id="CAJGYO010000007">
    <property type="protein sequence ID" value="CAD6245082.1"/>
    <property type="molecule type" value="Genomic_DNA"/>
</dbReference>
<sequence>MGMPGLLGPDFFKYRVMLVAGASERDAAASWLESATDKVAKSKNASYYYLLHYLLPCLAELNKEQQAEKEVEANIKGVSLSKLSVQPAAYNKEERVTWLETDSE</sequence>
<keyword evidence="2" id="KW-1185">Reference proteome</keyword>
<reference evidence="1" key="1">
    <citation type="submission" date="2020-10" db="EMBL/GenBank/DDBJ databases">
        <authorList>
            <person name="Han B."/>
            <person name="Lu T."/>
            <person name="Zhao Q."/>
            <person name="Huang X."/>
            <person name="Zhao Y."/>
        </authorList>
    </citation>
    <scope>NUCLEOTIDE SEQUENCE</scope>
</reference>
<accession>A0A811PN25</accession>
<organism evidence="1 2">
    <name type="scientific">Miscanthus lutarioriparius</name>
    <dbReference type="NCBI Taxonomy" id="422564"/>
    <lineage>
        <taxon>Eukaryota</taxon>
        <taxon>Viridiplantae</taxon>
        <taxon>Streptophyta</taxon>
        <taxon>Embryophyta</taxon>
        <taxon>Tracheophyta</taxon>
        <taxon>Spermatophyta</taxon>
        <taxon>Magnoliopsida</taxon>
        <taxon>Liliopsida</taxon>
        <taxon>Poales</taxon>
        <taxon>Poaceae</taxon>
        <taxon>PACMAD clade</taxon>
        <taxon>Panicoideae</taxon>
        <taxon>Andropogonodae</taxon>
        <taxon>Andropogoneae</taxon>
        <taxon>Saccharinae</taxon>
        <taxon>Miscanthus</taxon>
    </lineage>
</organism>
<protein>
    <submittedName>
        <fullName evidence="1">Uncharacterized protein</fullName>
    </submittedName>
</protein>